<keyword evidence="4 6" id="KW-1133">Transmembrane helix</keyword>
<feature type="transmembrane region" description="Helical" evidence="6">
    <location>
        <begin position="388"/>
        <end position="408"/>
    </location>
</feature>
<dbReference type="EMBL" id="LARY01000002">
    <property type="protein sequence ID" value="RDX01231.1"/>
    <property type="molecule type" value="Genomic_DNA"/>
</dbReference>
<dbReference type="CDD" id="cd06173">
    <property type="entry name" value="MFS_MefA_like"/>
    <property type="match status" value="1"/>
</dbReference>
<evidence type="ECO:0000256" key="2">
    <source>
        <dbReference type="ARBA" id="ARBA00022475"/>
    </source>
</evidence>
<evidence type="ECO:0008006" key="9">
    <source>
        <dbReference type="Google" id="ProtNLM"/>
    </source>
</evidence>
<evidence type="ECO:0000256" key="5">
    <source>
        <dbReference type="ARBA" id="ARBA00023136"/>
    </source>
</evidence>
<dbReference type="InterPro" id="IPR036259">
    <property type="entry name" value="MFS_trans_sf"/>
</dbReference>
<protein>
    <recommendedName>
        <fullName evidence="9">MFS transporter</fullName>
    </recommendedName>
</protein>
<feature type="transmembrane region" description="Helical" evidence="6">
    <location>
        <begin position="147"/>
        <end position="167"/>
    </location>
</feature>
<dbReference type="SUPFAM" id="SSF103473">
    <property type="entry name" value="MFS general substrate transporter"/>
    <property type="match status" value="1"/>
</dbReference>
<sequence>MEKLEKTSQKQIVKVLLSTITGNLGSNILAFVIGLLILRETNSALNFGISQMIGPIVALLLLPVTGSMVDRFNRKLIIVYAQLLSMVSLAVYAVVIYFQGFEHLIYTYLLLIMLKVADQFLTTAFTASVLHIVITEHIQKLKSIQQGVTALIMIIAPIFGALLYNLIPLTAFVLIEIGIECLTLVIVLWINFDLTRGSGESHEEMASGSFFELFKEGLQFMAKSRKLIFTMVFSMIINFMAGAIHVGLPFLQIQVLHFSNSVYGIVEALFSVGMIASSIVLSASKEIKTPLAYSWKMTNAIGLLLVLLGCSLFFAFSQGYYIAFVAIYSFLTGAFITLVNVPISIWMTKEIPMQFQGRVFNILGTGGQLLMPLGILLFSGLFDHFSPAMIFTIAGSCLLIFTLCYPFVFKVNMKESKLLD</sequence>
<evidence type="ECO:0000313" key="7">
    <source>
        <dbReference type="EMBL" id="RDX01231.1"/>
    </source>
</evidence>
<feature type="transmembrane region" description="Helical" evidence="6">
    <location>
        <begin position="76"/>
        <end position="99"/>
    </location>
</feature>
<feature type="transmembrane region" description="Helical" evidence="6">
    <location>
        <begin position="293"/>
        <end position="314"/>
    </location>
</feature>
<dbReference type="AlphaFoldDB" id="A0A3D8TRJ3"/>
<dbReference type="PANTHER" id="PTHR23513:SF6">
    <property type="entry name" value="MAJOR FACILITATOR SUPERFAMILY ASSOCIATED DOMAIN-CONTAINING PROTEIN"/>
    <property type="match status" value="1"/>
</dbReference>
<dbReference type="GO" id="GO:0005886">
    <property type="term" value="C:plasma membrane"/>
    <property type="evidence" value="ECO:0007669"/>
    <property type="project" value="UniProtKB-SubCell"/>
</dbReference>
<keyword evidence="8" id="KW-1185">Reference proteome</keyword>
<feature type="transmembrane region" description="Helical" evidence="6">
    <location>
        <begin position="12"/>
        <end position="38"/>
    </location>
</feature>
<gene>
    <name evidence="7" type="ORF">UR08_09865</name>
</gene>
<evidence type="ECO:0000256" key="4">
    <source>
        <dbReference type="ARBA" id="ARBA00022989"/>
    </source>
</evidence>
<name>A0A3D8TRJ3_9LIST</name>
<feature type="transmembrane region" description="Helical" evidence="6">
    <location>
        <begin position="320"/>
        <end position="347"/>
    </location>
</feature>
<dbReference type="Proteomes" id="UP000257055">
    <property type="component" value="Unassembled WGS sequence"/>
</dbReference>
<evidence type="ECO:0000256" key="3">
    <source>
        <dbReference type="ARBA" id="ARBA00022692"/>
    </source>
</evidence>
<comment type="caution">
    <text evidence="7">The sequence shown here is derived from an EMBL/GenBank/DDBJ whole genome shotgun (WGS) entry which is preliminary data.</text>
</comment>
<feature type="transmembrane region" description="Helical" evidence="6">
    <location>
        <begin position="173"/>
        <end position="192"/>
    </location>
</feature>
<evidence type="ECO:0000313" key="8">
    <source>
        <dbReference type="Proteomes" id="UP000257055"/>
    </source>
</evidence>
<feature type="transmembrane region" description="Helical" evidence="6">
    <location>
        <begin position="359"/>
        <end position="382"/>
    </location>
</feature>
<evidence type="ECO:0000256" key="1">
    <source>
        <dbReference type="ARBA" id="ARBA00004651"/>
    </source>
</evidence>
<organism evidence="7 8">
    <name type="scientific">Listeria kieliensis</name>
    <dbReference type="NCBI Taxonomy" id="1621700"/>
    <lineage>
        <taxon>Bacteria</taxon>
        <taxon>Bacillati</taxon>
        <taxon>Bacillota</taxon>
        <taxon>Bacilli</taxon>
        <taxon>Bacillales</taxon>
        <taxon>Listeriaceae</taxon>
        <taxon>Listeria</taxon>
    </lineage>
</organism>
<dbReference type="InterPro" id="IPR011701">
    <property type="entry name" value="MFS"/>
</dbReference>
<feature type="transmembrane region" description="Helical" evidence="6">
    <location>
        <begin position="227"/>
        <end position="250"/>
    </location>
</feature>
<keyword evidence="2" id="KW-1003">Cell membrane</keyword>
<comment type="subcellular location">
    <subcellularLocation>
        <location evidence="1">Cell membrane</location>
        <topology evidence="1">Multi-pass membrane protein</topology>
    </subcellularLocation>
</comment>
<keyword evidence="5 6" id="KW-0472">Membrane</keyword>
<feature type="transmembrane region" description="Helical" evidence="6">
    <location>
        <begin position="105"/>
        <end position="135"/>
    </location>
</feature>
<dbReference type="Gene3D" id="1.20.1250.20">
    <property type="entry name" value="MFS general substrate transporter like domains"/>
    <property type="match status" value="1"/>
</dbReference>
<feature type="transmembrane region" description="Helical" evidence="6">
    <location>
        <begin position="44"/>
        <end position="64"/>
    </location>
</feature>
<accession>A0A3D8TRJ3</accession>
<reference evidence="8" key="1">
    <citation type="submission" date="2015-04" db="EMBL/GenBank/DDBJ databases">
        <authorList>
            <person name="Schardt J."/>
            <person name="Mueller-Herbst S."/>
            <person name="Scherer S."/>
            <person name="Huptas C."/>
        </authorList>
    </citation>
    <scope>NUCLEOTIDE SEQUENCE [LARGE SCALE GENOMIC DNA]</scope>
    <source>
        <strain evidence="8">Kiel-L1</strain>
    </source>
</reference>
<dbReference type="GO" id="GO:0022857">
    <property type="term" value="F:transmembrane transporter activity"/>
    <property type="evidence" value="ECO:0007669"/>
    <property type="project" value="InterPro"/>
</dbReference>
<dbReference type="PANTHER" id="PTHR23513">
    <property type="entry name" value="INTEGRAL MEMBRANE EFFLUX PROTEIN-RELATED"/>
    <property type="match status" value="1"/>
</dbReference>
<keyword evidence="3 6" id="KW-0812">Transmembrane</keyword>
<proteinExistence type="predicted"/>
<dbReference type="RefSeq" id="WP_165849982.1">
    <property type="nucleotide sequence ID" value="NZ_LARY01000002.1"/>
</dbReference>
<feature type="transmembrane region" description="Helical" evidence="6">
    <location>
        <begin position="262"/>
        <end position="281"/>
    </location>
</feature>
<evidence type="ECO:0000256" key="6">
    <source>
        <dbReference type="SAM" id="Phobius"/>
    </source>
</evidence>
<dbReference type="Pfam" id="PF07690">
    <property type="entry name" value="MFS_1"/>
    <property type="match status" value="1"/>
</dbReference>